<dbReference type="OrthoDB" id="7620499at2"/>
<evidence type="ECO:0000256" key="1">
    <source>
        <dbReference type="SAM" id="Phobius"/>
    </source>
</evidence>
<keyword evidence="3" id="KW-1185">Reference proteome</keyword>
<dbReference type="Proteomes" id="UP000027100">
    <property type="component" value="Unassembled WGS sequence"/>
</dbReference>
<accession>A0A062VK37</accession>
<feature type="transmembrane region" description="Helical" evidence="1">
    <location>
        <begin position="12"/>
        <end position="33"/>
    </location>
</feature>
<dbReference type="EMBL" id="ARYM01000008">
    <property type="protein sequence ID" value="KCZ98933.1"/>
    <property type="molecule type" value="Genomic_DNA"/>
</dbReference>
<evidence type="ECO:0000313" key="3">
    <source>
        <dbReference type="Proteomes" id="UP000027100"/>
    </source>
</evidence>
<dbReference type="RefSeq" id="WP_051612461.1">
    <property type="nucleotide sequence ID" value="NZ_ARYM01000008.1"/>
</dbReference>
<reference evidence="2 3" key="1">
    <citation type="journal article" date="2014" name="Antonie Van Leeuwenhoek">
        <title>Hyphomonas beringensis sp. nov. and Hyphomonas chukchiensis sp. nov., isolated from surface seawater of the Bering Sea and Chukchi Sea.</title>
        <authorList>
            <person name="Li C."/>
            <person name="Lai Q."/>
            <person name="Li G."/>
            <person name="Dong C."/>
            <person name="Wang J."/>
            <person name="Liao Y."/>
            <person name="Shao Z."/>
        </authorList>
    </citation>
    <scope>NUCLEOTIDE SEQUENCE [LARGE SCALE GENOMIC DNA]</scope>
    <source>
        <strain evidence="2 3">PS728</strain>
    </source>
</reference>
<proteinExistence type="predicted"/>
<keyword evidence="1" id="KW-1133">Transmembrane helix</keyword>
<keyword evidence="1" id="KW-0472">Membrane</keyword>
<sequence length="132" mass="14773">MMSIARLSKEPALAEYFALVHPFFWWVFVWQMWIAAKHVQAAGRTGALIRISWWGRVRIEYLGDQRPDPSAYRPAEPTRKAWDDPSWSSAIPIDLLPKARLLFCPRTRGGSGRALSALTKGACALSATADTS</sequence>
<evidence type="ECO:0000313" key="2">
    <source>
        <dbReference type="EMBL" id="KCZ98933.1"/>
    </source>
</evidence>
<organism evidence="2 3">
    <name type="scientific">Hyphomonas polymorpha PS728</name>
    <dbReference type="NCBI Taxonomy" id="1280954"/>
    <lineage>
        <taxon>Bacteria</taxon>
        <taxon>Pseudomonadati</taxon>
        <taxon>Pseudomonadota</taxon>
        <taxon>Alphaproteobacteria</taxon>
        <taxon>Hyphomonadales</taxon>
        <taxon>Hyphomonadaceae</taxon>
        <taxon>Hyphomonas</taxon>
    </lineage>
</organism>
<protein>
    <submittedName>
        <fullName evidence="2">Uncharacterized protein</fullName>
    </submittedName>
</protein>
<comment type="caution">
    <text evidence="2">The sequence shown here is derived from an EMBL/GenBank/DDBJ whole genome shotgun (WGS) entry which is preliminary data.</text>
</comment>
<dbReference type="AlphaFoldDB" id="A0A062VK37"/>
<keyword evidence="1" id="KW-0812">Transmembrane</keyword>
<name>A0A062VK37_9PROT</name>
<gene>
    <name evidence="2" type="ORF">HPO_08534</name>
</gene>
<dbReference type="PATRIC" id="fig|1280954.3.peg.1731"/>